<evidence type="ECO:0000313" key="3">
    <source>
        <dbReference type="Proteomes" id="UP000663193"/>
    </source>
</evidence>
<sequence>MAFISIRFLFFILSALQLHLSIYNPTYGFLVAAESINTLTLASSSNDLADFGQTIPILGQMARTDQDFKDGLALDLFSPRNRTLIVEKNPSPLPGKFVSGSTGEPFVALSNYSWVIKVNDTARDLIAKVELPYEPENVQNRGFDVANTYVGVLAKDGQSWVVDETRRNVHVSENKTRIIKLTSLDGEYILLGRKTVDTANIFVQYGFGATRTVNLTGGKGIQGAEFVDGLRISLESEKDMRLNIDLKNGVDEKTVPSGMWSLNSFAWAMNTSSSSQQLKCGSVRFPINFSASIRDTKIMVAKRDLGASSSTSFDPLPQRSHEVNCRPDCSVTVKDLQQLDGEYIVLAAGNEIAEEEKGALKEQVNNPQASSAGISLRGIENWAGMGVVLCTSVLVWLQLVY</sequence>
<dbReference type="VEuPathDB" id="FungiDB:JI435_125280"/>
<organism evidence="2 3">
    <name type="scientific">Phaeosphaeria nodorum (strain SN15 / ATCC MYA-4574 / FGSC 10173)</name>
    <name type="common">Glume blotch fungus</name>
    <name type="synonym">Parastagonospora nodorum</name>
    <dbReference type="NCBI Taxonomy" id="321614"/>
    <lineage>
        <taxon>Eukaryota</taxon>
        <taxon>Fungi</taxon>
        <taxon>Dikarya</taxon>
        <taxon>Ascomycota</taxon>
        <taxon>Pezizomycotina</taxon>
        <taxon>Dothideomycetes</taxon>
        <taxon>Pleosporomycetidae</taxon>
        <taxon>Pleosporales</taxon>
        <taxon>Pleosporineae</taxon>
        <taxon>Phaeosphaeriaceae</taxon>
        <taxon>Parastagonospora</taxon>
    </lineage>
</organism>
<keyword evidence="3" id="KW-1185">Reference proteome</keyword>
<keyword evidence="1" id="KW-0732">Signal</keyword>
<evidence type="ECO:0000313" key="2">
    <source>
        <dbReference type="EMBL" id="QRD07341.1"/>
    </source>
</evidence>
<feature type="signal peptide" evidence="1">
    <location>
        <begin position="1"/>
        <end position="28"/>
    </location>
</feature>
<dbReference type="AlphaFoldDB" id="A0A7U2ICK2"/>
<gene>
    <name evidence="2" type="ORF">JI435_125280</name>
</gene>
<feature type="chain" id="PRO_5031085793" evidence="1">
    <location>
        <begin position="29"/>
        <end position="401"/>
    </location>
</feature>
<proteinExistence type="predicted"/>
<protein>
    <submittedName>
        <fullName evidence="2">Uncharacterized protein</fullName>
    </submittedName>
</protein>
<dbReference type="Proteomes" id="UP000663193">
    <property type="component" value="Chromosome 22"/>
</dbReference>
<dbReference type="EMBL" id="CP069044">
    <property type="protein sequence ID" value="QRD07341.1"/>
    <property type="molecule type" value="Genomic_DNA"/>
</dbReference>
<reference evidence="3" key="1">
    <citation type="journal article" date="2021" name="BMC Genomics">
        <title>Chromosome-level genome assembly and manually-curated proteome of model necrotroph Parastagonospora nodorum Sn15 reveals a genome-wide trove of candidate effector homologs, and redundancy of virulence-related functions within an accessory chromosome.</title>
        <authorList>
            <person name="Bertazzoni S."/>
            <person name="Jones D.A.B."/>
            <person name="Phan H.T."/>
            <person name="Tan K.-C."/>
            <person name="Hane J.K."/>
        </authorList>
    </citation>
    <scope>NUCLEOTIDE SEQUENCE [LARGE SCALE GENOMIC DNA]</scope>
    <source>
        <strain evidence="3">SN15 / ATCC MYA-4574 / FGSC 10173)</strain>
    </source>
</reference>
<evidence type="ECO:0000256" key="1">
    <source>
        <dbReference type="SAM" id="SignalP"/>
    </source>
</evidence>
<name>A0A7U2ICK2_PHANO</name>
<accession>A0A7U2ICK2</accession>
<dbReference type="OrthoDB" id="6513042at2759"/>